<keyword evidence="2" id="KW-1185">Reference proteome</keyword>
<organism evidence="1 2">
    <name type="scientific">Holothuria leucospilota</name>
    <name type="common">Black long sea cucumber</name>
    <name type="synonym">Mertensiothuria leucospilota</name>
    <dbReference type="NCBI Taxonomy" id="206669"/>
    <lineage>
        <taxon>Eukaryota</taxon>
        <taxon>Metazoa</taxon>
        <taxon>Echinodermata</taxon>
        <taxon>Eleutherozoa</taxon>
        <taxon>Echinozoa</taxon>
        <taxon>Holothuroidea</taxon>
        <taxon>Aspidochirotacea</taxon>
        <taxon>Aspidochirotida</taxon>
        <taxon>Holothuriidae</taxon>
        <taxon>Holothuria</taxon>
    </lineage>
</organism>
<sequence length="91" mass="10609">MNEKELRRKRFELSEVIEQLKIVSEVENANIKAAMWQEEVDVQDNGPVHVQSIPAKYKNNLTCPVELKSGVRMEEIILKKPVLRPIHKYLV</sequence>
<evidence type="ECO:0000313" key="1">
    <source>
        <dbReference type="EMBL" id="KAJ8029266.1"/>
    </source>
</evidence>
<protein>
    <submittedName>
        <fullName evidence="1">Uncharacterized protein</fullName>
    </submittedName>
</protein>
<proteinExistence type="predicted"/>
<dbReference type="Proteomes" id="UP001152320">
    <property type="component" value="Chromosome 14"/>
</dbReference>
<evidence type="ECO:0000313" key="2">
    <source>
        <dbReference type="Proteomes" id="UP001152320"/>
    </source>
</evidence>
<dbReference type="EMBL" id="JAIZAY010000014">
    <property type="protein sequence ID" value="KAJ8029266.1"/>
    <property type="molecule type" value="Genomic_DNA"/>
</dbReference>
<gene>
    <name evidence="1" type="ORF">HOLleu_28620</name>
</gene>
<comment type="caution">
    <text evidence="1">The sequence shown here is derived from an EMBL/GenBank/DDBJ whole genome shotgun (WGS) entry which is preliminary data.</text>
</comment>
<reference evidence="1" key="1">
    <citation type="submission" date="2021-10" db="EMBL/GenBank/DDBJ databases">
        <title>Tropical sea cucumber genome reveals ecological adaptation and Cuvierian tubules defense mechanism.</title>
        <authorList>
            <person name="Chen T."/>
        </authorList>
    </citation>
    <scope>NUCLEOTIDE SEQUENCE</scope>
    <source>
        <strain evidence="1">Nanhai2018</strain>
        <tissue evidence="1">Muscle</tissue>
    </source>
</reference>
<name>A0A9Q1H230_HOLLE</name>
<accession>A0A9Q1H230</accession>
<dbReference type="AlphaFoldDB" id="A0A9Q1H230"/>
<dbReference type="OrthoDB" id="10616870at2759"/>